<dbReference type="PIRSF" id="PIRSF036761">
    <property type="entry name" value="GDH_Mll4104"/>
    <property type="match status" value="1"/>
</dbReference>
<dbReference type="Pfam" id="PF21077">
    <property type="entry name" value="GDH_ACT3"/>
    <property type="match status" value="1"/>
</dbReference>
<dbReference type="GO" id="GO:0004352">
    <property type="term" value="F:glutamate dehydrogenase (NAD+) activity"/>
    <property type="evidence" value="ECO:0007669"/>
    <property type="project" value="InterPro"/>
</dbReference>
<proteinExistence type="predicted"/>
<dbReference type="OrthoDB" id="9758052at2"/>
<dbReference type="Proteomes" id="UP000198122">
    <property type="component" value="Unassembled WGS sequence"/>
</dbReference>
<dbReference type="InterPro" id="IPR049056">
    <property type="entry name" value="NAD_Glu_DH_HM3"/>
</dbReference>
<dbReference type="InterPro" id="IPR028971">
    <property type="entry name" value="NAD-GDH_cat"/>
</dbReference>
<organism evidence="6 7">
    <name type="scientific">Kytococcus aerolatus</name>
    <dbReference type="NCBI Taxonomy" id="592308"/>
    <lineage>
        <taxon>Bacteria</taxon>
        <taxon>Bacillati</taxon>
        <taxon>Actinomycetota</taxon>
        <taxon>Actinomycetes</taxon>
        <taxon>Micrococcales</taxon>
        <taxon>Kytococcaceae</taxon>
        <taxon>Kytococcus</taxon>
    </lineage>
</organism>
<dbReference type="RefSeq" id="WP_088818483.1">
    <property type="nucleotide sequence ID" value="NZ_FYEZ01000002.1"/>
</dbReference>
<dbReference type="GO" id="GO:0006538">
    <property type="term" value="P:L-glutamate catabolic process"/>
    <property type="evidence" value="ECO:0007669"/>
    <property type="project" value="InterPro"/>
</dbReference>
<dbReference type="InterPro" id="IPR048381">
    <property type="entry name" value="GDH_C"/>
</dbReference>
<protein>
    <submittedName>
        <fullName evidence="6">Glutamate dehydrogenase (NAD)</fullName>
    </submittedName>
</protein>
<dbReference type="GO" id="GO:0004069">
    <property type="term" value="F:L-aspartate:2-oxoglutarate aminotransferase activity"/>
    <property type="evidence" value="ECO:0007669"/>
    <property type="project" value="InterPro"/>
</dbReference>
<evidence type="ECO:0000259" key="5">
    <source>
        <dbReference type="Pfam" id="PF21077"/>
    </source>
</evidence>
<dbReference type="Pfam" id="PF05088">
    <property type="entry name" value="Bac_GDH_CD"/>
    <property type="match status" value="1"/>
</dbReference>
<dbReference type="PANTHER" id="PTHR43403:SF1">
    <property type="entry name" value="NAD-SPECIFIC GLUTAMATE DEHYDROGENASE"/>
    <property type="match status" value="1"/>
</dbReference>
<dbReference type="Pfam" id="PF21076">
    <property type="entry name" value="GDH_ACT2"/>
    <property type="match status" value="1"/>
</dbReference>
<evidence type="ECO:0000313" key="6">
    <source>
        <dbReference type="EMBL" id="SNC71528.1"/>
    </source>
</evidence>
<feature type="domain" description="NAD-glutamate dehydrogenase N-terminal ACT1" evidence="3">
    <location>
        <begin position="50"/>
        <end position="183"/>
    </location>
</feature>
<evidence type="ECO:0000313" key="7">
    <source>
        <dbReference type="Proteomes" id="UP000198122"/>
    </source>
</evidence>
<dbReference type="EMBL" id="FYEZ01000002">
    <property type="protein sequence ID" value="SNC71528.1"/>
    <property type="molecule type" value="Genomic_DNA"/>
</dbReference>
<accession>A0A212TZV9</accession>
<dbReference type="SUPFAM" id="SSF51735">
    <property type="entry name" value="NAD(P)-binding Rossmann-fold domains"/>
    <property type="match status" value="1"/>
</dbReference>
<dbReference type="Pfam" id="PF21078">
    <property type="entry name" value="GDH_HM3"/>
    <property type="match status" value="1"/>
</dbReference>
<evidence type="ECO:0000259" key="1">
    <source>
        <dbReference type="Pfam" id="PF05088"/>
    </source>
</evidence>
<dbReference type="InterPro" id="IPR024727">
    <property type="entry name" value="NAD_Glu_DH_N_ACT1"/>
</dbReference>
<feature type="domain" description="NAD-glutamate dehydrogenase catalytic" evidence="1">
    <location>
        <begin position="743"/>
        <end position="1237"/>
    </location>
</feature>
<dbReference type="InterPro" id="IPR046346">
    <property type="entry name" value="Aminoacid_DH-like_N_sf"/>
</dbReference>
<dbReference type="InterPro" id="IPR036291">
    <property type="entry name" value="NAD(P)-bd_dom_sf"/>
</dbReference>
<dbReference type="Pfam" id="PF21075">
    <property type="entry name" value="GDH_ACT1"/>
    <property type="match status" value="1"/>
</dbReference>
<dbReference type="InterPro" id="IPR049064">
    <property type="entry name" value="NAD_Glu_DH_ACT3"/>
</dbReference>
<sequence>MTTQSGIVPNEDRSAAEEHAEEVAAQRKQLIAAAGERVGSGGGLLTPELVDHYWSAVHDADVVDRTVEEIIEIPTQHLETGARRDTATAVVRVLEGEHGSGVQVVTDDMPFLVDSVTYELHRLGWDVHSVVHPQVVVTRGTDGELQSLRPWAADEQPADGELVESWIHVDVRQAGVEADVQEVCPELERVLEDVRVAVEDWEPMREQAAELTRSLRQAPPPTVDAEEAAQGADLLEWLVDDHFTFLGIREYALDTVDGELVLRAEQGTGLGILRGDRQRSHDVSRLRREAREKAHEPRPVTLTKANSRATVHRNVHLDYVGVRTFDEQGEVTGEIRILGLLTSTVYNASVREIPVVREKVQAVLDASGFGSTSHSGKDLLATLEAMPRDDLFQTGPAELEAIAHDILWIQSRRRPSVLVRRDEFGRYATVTAFLPRDRYNTDVRTTMTRELAEYFDTELIDFTARVTDQTMAQLRFVVRLPDGRDFGEIDLPELERRLIEATRTWDEKVTHISETNGIDDAYLLPRLAALPQVYRDDFAPEEALEDLGRLDGLDGEDDVDVRLYADDDEETAATDRRLKVYRRGPATLSDILPVFSDFGLEVVDERPYEVRDESDATRIYDFGLRAARPELWESDDSEATARRFEETFKAAWSGQAESDSLNALSLTAGLDWRQIVILRAYARYLRQTGSAFSLNYIEEALTANPRLAGLFVEAFEILFDPSREGEPEARRAEAEPVLREYDTLLEEVSSLDQDRILRGLREVLGGTLRTSFYVEDLDGSPKPYVALKLSPVDIELLPEPRPMFEIFVYGPSVEGVHLRYGSVARGGLRWSDRREDFRTEVLGLVKAQMVKNAVIVPTGSKGGFYAKQLPDPSVDRGAWMEEGKRAYTRFISGMLDVTDNLVDGEVVPARDVVRHDGDDTYLVVAADKGTAKFSDLANSISESYGFWLGDAFASGGSAGYDHKAMGITARGAWESVKRHFRELGHDTQTEDFTVVGIGDMGGDVFGNGMLLSEHIRLVGAFNHLHVFVDPNPDAAATHPERKRLFETPGTTWADFDSSLISEGGGVFERSAKSVPVSPQMREALGLEDEVETMTPNELIHALLQAPVDLVWNGGIGTYIKGSDESDASVGDRANDAIRITGQQVRAAVVGEGGNLGATQLGRIEAARNGVRINTDAIDNSAGVASSDQEVNIKIPLNTMVQSGQLDLEERNEFLAAMTDDVARIVLRDNYEQNVLLGNARARSAQMAPVHQRLMRFLEREAGLDRALEFLPSAAELNRRIENGEGLSSPEFAVLVAYAKLQLKDALLESDLPDDEWFTSALLDYLPPQMGEKHADQILEHPLRREIIVNSVVNSMVNRGGITFAFRALEETGAQAAQVARAYVVAREVFDLKGFVEQVEALDNAVPTEAQTTMYLEFRRLLDRAVRWFVGNRPAKLDIGAEIERFRAAVAEVGPKVPEMLRLEELERFEEFRDGLLAQDVPEELAVRSAALLDVYSLLDVVTLAGEVDQDVEELTRLYFAASEEFGFDALLNEVARLPQSDRWGSLARGALRDDLYAVHLDLLRAIVASGHEGTPEERVQAWAEANGEAFARTEATLRDIQALEEPGVAPLSVALRTLRSVVRLGASS</sequence>
<reference evidence="6 7" key="1">
    <citation type="submission" date="2017-06" db="EMBL/GenBank/DDBJ databases">
        <authorList>
            <person name="Kim H.J."/>
            <person name="Triplett B.A."/>
        </authorList>
    </citation>
    <scope>NUCLEOTIDE SEQUENCE [LARGE SCALE GENOMIC DNA]</scope>
    <source>
        <strain evidence="6 7">DSM 22179</strain>
    </source>
</reference>
<dbReference type="SUPFAM" id="SSF53223">
    <property type="entry name" value="Aminoacid dehydrogenase-like, N-terminal domain"/>
    <property type="match status" value="1"/>
</dbReference>
<gene>
    <name evidence="6" type="ORF">SAMN05445756_1522</name>
</gene>
<dbReference type="Pfam" id="PF21074">
    <property type="entry name" value="GDH_C"/>
    <property type="match status" value="1"/>
</dbReference>
<feature type="domain" description="NAD-glutamate dehydrogenase ACT3" evidence="5">
    <location>
        <begin position="559"/>
        <end position="633"/>
    </location>
</feature>
<evidence type="ECO:0000259" key="3">
    <source>
        <dbReference type="Pfam" id="PF21075"/>
    </source>
</evidence>
<dbReference type="Gene3D" id="3.40.50.720">
    <property type="entry name" value="NAD(P)-binding Rossmann-like Domain"/>
    <property type="match status" value="1"/>
</dbReference>
<feature type="domain" description="NAD-glutamate dehydrogenase ACT2" evidence="4">
    <location>
        <begin position="417"/>
        <end position="506"/>
    </location>
</feature>
<dbReference type="Pfam" id="PF21073">
    <property type="entry name" value="GDH_HM1"/>
    <property type="match status" value="1"/>
</dbReference>
<evidence type="ECO:0000259" key="4">
    <source>
        <dbReference type="Pfam" id="PF21076"/>
    </source>
</evidence>
<dbReference type="InterPro" id="IPR007780">
    <property type="entry name" value="NAD_Glu_DH_bac"/>
</dbReference>
<keyword evidence="7" id="KW-1185">Reference proteome</keyword>
<dbReference type="InterPro" id="IPR049059">
    <property type="entry name" value="NAD_Glu_DH_HM1"/>
</dbReference>
<dbReference type="InterPro" id="IPR049062">
    <property type="entry name" value="NAD_Glu_DH_ACT2"/>
</dbReference>
<dbReference type="PANTHER" id="PTHR43403">
    <property type="entry name" value="NAD-SPECIFIC GLUTAMATE DEHYDROGENASE"/>
    <property type="match status" value="1"/>
</dbReference>
<evidence type="ECO:0000259" key="2">
    <source>
        <dbReference type="Pfam" id="PF21074"/>
    </source>
</evidence>
<feature type="domain" description="NAD-specific glutamate dehydrogenase C-terminal" evidence="2">
    <location>
        <begin position="1283"/>
        <end position="1619"/>
    </location>
</feature>
<name>A0A212TZV9_9MICO</name>